<comment type="subcellular location">
    <subcellularLocation>
        <location evidence="1">Membrane</location>
        <topology evidence="1">Multi-pass membrane protein</topology>
    </subcellularLocation>
</comment>
<feature type="transmembrane region" description="Helical" evidence="9">
    <location>
        <begin position="479"/>
        <end position="508"/>
    </location>
</feature>
<dbReference type="Proteomes" id="UP000317093">
    <property type="component" value="Chromosome"/>
</dbReference>
<evidence type="ECO:0000256" key="8">
    <source>
        <dbReference type="RuleBase" id="RU362091"/>
    </source>
</evidence>
<comment type="similarity">
    <text evidence="2 8">Belongs to the sodium:solute symporter (SSF) (TC 2.A.21) family.</text>
</comment>
<feature type="transmembrane region" description="Helical" evidence="9">
    <location>
        <begin position="620"/>
        <end position="638"/>
    </location>
</feature>
<name>A0A518B5D9_9BACT</name>
<reference evidence="10 11" key="1">
    <citation type="submission" date="2019-02" db="EMBL/GenBank/DDBJ databases">
        <title>Deep-cultivation of Planctomycetes and their phenomic and genomic characterization uncovers novel biology.</title>
        <authorList>
            <person name="Wiegand S."/>
            <person name="Jogler M."/>
            <person name="Boedeker C."/>
            <person name="Pinto D."/>
            <person name="Vollmers J."/>
            <person name="Rivas-Marin E."/>
            <person name="Kohn T."/>
            <person name="Peeters S.H."/>
            <person name="Heuer A."/>
            <person name="Rast P."/>
            <person name="Oberbeckmann S."/>
            <person name="Bunk B."/>
            <person name="Jeske O."/>
            <person name="Meyerdierks A."/>
            <person name="Storesund J.E."/>
            <person name="Kallscheuer N."/>
            <person name="Luecker S."/>
            <person name="Lage O.M."/>
            <person name="Pohl T."/>
            <person name="Merkel B.J."/>
            <person name="Hornburger P."/>
            <person name="Mueller R.-W."/>
            <person name="Bruemmer F."/>
            <person name="Labrenz M."/>
            <person name="Spormann A.M."/>
            <person name="Op den Camp H."/>
            <person name="Overmann J."/>
            <person name="Amann R."/>
            <person name="Jetten M.S.M."/>
            <person name="Mascher T."/>
            <person name="Medema M.H."/>
            <person name="Devos D.P."/>
            <person name="Kaster A.-K."/>
            <person name="Ovreas L."/>
            <person name="Rohde M."/>
            <person name="Galperin M.Y."/>
            <person name="Jogler C."/>
        </authorList>
    </citation>
    <scope>NUCLEOTIDE SEQUENCE [LARGE SCALE GENOMIC DNA]</scope>
    <source>
        <strain evidence="10 11">Pan216</strain>
    </source>
</reference>
<dbReference type="GO" id="GO:0005886">
    <property type="term" value="C:plasma membrane"/>
    <property type="evidence" value="ECO:0007669"/>
    <property type="project" value="TreeGrafter"/>
</dbReference>
<dbReference type="PANTHER" id="PTHR48086">
    <property type="entry name" value="SODIUM/PROLINE SYMPORTER-RELATED"/>
    <property type="match status" value="1"/>
</dbReference>
<dbReference type="GO" id="GO:0015233">
    <property type="term" value="F:pantothenate transmembrane transporter activity"/>
    <property type="evidence" value="ECO:0007669"/>
    <property type="project" value="TreeGrafter"/>
</dbReference>
<dbReference type="AlphaFoldDB" id="A0A518B5D9"/>
<feature type="transmembrane region" description="Helical" evidence="9">
    <location>
        <begin position="91"/>
        <end position="111"/>
    </location>
</feature>
<dbReference type="PANTHER" id="PTHR48086:SF4">
    <property type="entry name" value="SODIUM_PANTOTHENATE SYMPORTER"/>
    <property type="match status" value="1"/>
</dbReference>
<keyword evidence="6 9" id="KW-1133">Transmembrane helix</keyword>
<keyword evidence="7 9" id="KW-0472">Membrane</keyword>
<dbReference type="RefSeq" id="WP_419192527.1">
    <property type="nucleotide sequence ID" value="NZ_CP036279.1"/>
</dbReference>
<evidence type="ECO:0000313" key="11">
    <source>
        <dbReference type="Proteomes" id="UP000317093"/>
    </source>
</evidence>
<protein>
    <submittedName>
        <fullName evidence="10">Sodium/pantothenate symporter</fullName>
    </submittedName>
</protein>
<dbReference type="Gene3D" id="1.20.1730.10">
    <property type="entry name" value="Sodium/glucose cotransporter"/>
    <property type="match status" value="1"/>
</dbReference>
<feature type="transmembrane region" description="Helical" evidence="9">
    <location>
        <begin position="528"/>
        <end position="545"/>
    </location>
</feature>
<dbReference type="InterPro" id="IPR001734">
    <property type="entry name" value="Na/solute_symporter"/>
</dbReference>
<feature type="transmembrane region" description="Helical" evidence="9">
    <location>
        <begin position="428"/>
        <end position="451"/>
    </location>
</feature>
<dbReference type="PROSITE" id="PS50283">
    <property type="entry name" value="NA_SOLUT_SYMP_3"/>
    <property type="match status" value="1"/>
</dbReference>
<gene>
    <name evidence="10" type="primary">panF_2</name>
    <name evidence="10" type="ORF">Pan216_30610</name>
</gene>
<evidence type="ECO:0000256" key="1">
    <source>
        <dbReference type="ARBA" id="ARBA00004141"/>
    </source>
</evidence>
<dbReference type="InterPro" id="IPR050277">
    <property type="entry name" value="Sodium:Solute_Symporter"/>
</dbReference>
<dbReference type="KEGG" id="knv:Pan216_30610"/>
<evidence type="ECO:0000256" key="9">
    <source>
        <dbReference type="SAM" id="Phobius"/>
    </source>
</evidence>
<keyword evidence="4" id="KW-1003">Cell membrane</keyword>
<evidence type="ECO:0000256" key="6">
    <source>
        <dbReference type="ARBA" id="ARBA00022989"/>
    </source>
</evidence>
<organism evidence="10 11">
    <name type="scientific">Kolteria novifilia</name>
    <dbReference type="NCBI Taxonomy" id="2527975"/>
    <lineage>
        <taxon>Bacteria</taxon>
        <taxon>Pseudomonadati</taxon>
        <taxon>Planctomycetota</taxon>
        <taxon>Planctomycetia</taxon>
        <taxon>Kolteriales</taxon>
        <taxon>Kolteriaceae</taxon>
        <taxon>Kolteria</taxon>
    </lineage>
</organism>
<dbReference type="InterPro" id="IPR038377">
    <property type="entry name" value="Na/Glc_symporter_sf"/>
</dbReference>
<dbReference type="InterPro" id="IPR018212">
    <property type="entry name" value="Na/solute_symporter_CS"/>
</dbReference>
<keyword evidence="11" id="KW-1185">Reference proteome</keyword>
<sequence length="658" mass="71276">MFHRVLAAQGLANGSVLESKAALVTFLIYSVIVFLLAILANRMQQSRSFLKEYFLGSRGLGTVAISFSFAATAASAGTFAGFPALIYTHGWILALWIASYMAFAICGLGLLGKRLNAVARRTGSITVPEVLRERFNSPMLAVMSTGLMATLLIFYMVPQFKVSAIILQKLIGDVPGFRYSATLVENLTNSVTFLSDVNPEYLLSLLFFSVLVILYTAFGGFRAVVWTDVLQGFVMVGGVLLMLGLTIWQVGGLTAGTTKMAVMTPPKLGEAVIRSIPPAPETGIRVPSDTWVTLESDDKLTRLFRTNQLAIILPEKETSNLIKIVEITTPEEIERVLASFPETAPPTLPVGLSLDIDDEDLREYRYGAGKRGVYVSGPGPSPSSEEGFLTIGLAISFFLIWAISGTAQPANMVRLIAAGGSKTIRRSMAVVAVYFLLIYPPLVVIFCYARVLVPGLDQDPDRIMTEMTFHLSHAAGLPWLAGLLVAAPFAAVMSSVDSFLLMISSSFVRDIYQRNFDPDASDKRVKRLSYACTLLIGSAVMVASIKPPQFLQYLIVFAGGALGVTFLVPMTFALFWRRANRQGALAAMLGGVAVYLMFYLVGFAMYEQAKAWRPGGLDPLFWGLAASLVFGVVVSLLTPPPPAELVSRYFGDAEATSG</sequence>
<proteinExistence type="inferred from homology"/>
<keyword evidence="3" id="KW-0813">Transport</keyword>
<keyword evidence="5 9" id="KW-0812">Transmembrane</keyword>
<dbReference type="PROSITE" id="PS00457">
    <property type="entry name" value="NA_SOLUT_SYMP_2"/>
    <property type="match status" value="1"/>
</dbReference>
<feature type="transmembrane region" description="Helical" evidence="9">
    <location>
        <begin position="139"/>
        <end position="157"/>
    </location>
</feature>
<accession>A0A518B5D9</accession>
<feature type="transmembrane region" description="Helical" evidence="9">
    <location>
        <begin position="60"/>
        <end position="85"/>
    </location>
</feature>
<feature type="transmembrane region" description="Helical" evidence="9">
    <location>
        <begin position="583"/>
        <end position="605"/>
    </location>
</feature>
<evidence type="ECO:0000256" key="2">
    <source>
        <dbReference type="ARBA" id="ARBA00006434"/>
    </source>
</evidence>
<dbReference type="EMBL" id="CP036279">
    <property type="protein sequence ID" value="QDU62194.1"/>
    <property type="molecule type" value="Genomic_DNA"/>
</dbReference>
<evidence type="ECO:0000256" key="4">
    <source>
        <dbReference type="ARBA" id="ARBA00022475"/>
    </source>
</evidence>
<evidence type="ECO:0000256" key="7">
    <source>
        <dbReference type="ARBA" id="ARBA00023136"/>
    </source>
</evidence>
<evidence type="ECO:0000256" key="5">
    <source>
        <dbReference type="ARBA" id="ARBA00022692"/>
    </source>
</evidence>
<feature type="transmembrane region" description="Helical" evidence="9">
    <location>
        <begin position="387"/>
        <end position="407"/>
    </location>
</feature>
<feature type="transmembrane region" description="Helical" evidence="9">
    <location>
        <begin position="551"/>
        <end position="576"/>
    </location>
</feature>
<feature type="transmembrane region" description="Helical" evidence="9">
    <location>
        <begin position="201"/>
        <end position="221"/>
    </location>
</feature>
<feature type="transmembrane region" description="Helical" evidence="9">
    <location>
        <begin position="233"/>
        <end position="251"/>
    </location>
</feature>
<evidence type="ECO:0000256" key="3">
    <source>
        <dbReference type="ARBA" id="ARBA00022448"/>
    </source>
</evidence>
<dbReference type="Pfam" id="PF00474">
    <property type="entry name" value="SSF"/>
    <property type="match status" value="3"/>
</dbReference>
<feature type="transmembrane region" description="Helical" evidence="9">
    <location>
        <begin position="21"/>
        <end position="40"/>
    </location>
</feature>
<evidence type="ECO:0000313" key="10">
    <source>
        <dbReference type="EMBL" id="QDU62194.1"/>
    </source>
</evidence>